<accession>A0A4R4QDA4</accession>
<dbReference type="InterPro" id="IPR026449">
    <property type="entry name" value="GRASP_SAV_5884"/>
</dbReference>
<feature type="domain" description="MvdD-like pre-ATP grasp" evidence="1">
    <location>
        <begin position="11"/>
        <end position="123"/>
    </location>
</feature>
<gene>
    <name evidence="2" type="primary">tgmB</name>
    <name evidence="2" type="ORF">E1261_06625</name>
</gene>
<dbReference type="NCBIfam" id="TIGR04187">
    <property type="entry name" value="GRASP_SAV_5884"/>
    <property type="match status" value="1"/>
</dbReference>
<evidence type="ECO:0000313" key="2">
    <source>
        <dbReference type="EMBL" id="TDC33159.1"/>
    </source>
</evidence>
<reference evidence="2 3" key="1">
    <citation type="submission" date="2019-03" db="EMBL/GenBank/DDBJ databases">
        <title>Draft genome sequences of novel Actinobacteria.</title>
        <authorList>
            <person name="Sahin N."/>
            <person name="Ay H."/>
            <person name="Saygin H."/>
        </authorList>
    </citation>
    <scope>NUCLEOTIDE SEQUENCE [LARGE SCALE GENOMIC DNA]</scope>
    <source>
        <strain evidence="2 3">JCM 30547</strain>
    </source>
</reference>
<dbReference type="SUPFAM" id="SSF56059">
    <property type="entry name" value="Glutathione synthetase ATP-binding domain-like"/>
    <property type="match status" value="1"/>
</dbReference>
<keyword evidence="3" id="KW-1185">Reference proteome</keyword>
<dbReference type="InterPro" id="IPR048936">
    <property type="entry name" value="MvdD-like_ATPgrasp"/>
</dbReference>
<evidence type="ECO:0000259" key="1">
    <source>
        <dbReference type="Pfam" id="PF21068"/>
    </source>
</evidence>
<comment type="caution">
    <text evidence="2">The sequence shown here is derived from an EMBL/GenBank/DDBJ whole genome shotgun (WGS) entry which is preliminary data.</text>
</comment>
<dbReference type="Gene3D" id="3.30.470.20">
    <property type="entry name" value="ATP-grasp fold, B domain"/>
    <property type="match status" value="1"/>
</dbReference>
<dbReference type="AlphaFoldDB" id="A0A4R4QDA4"/>
<sequence length="324" mass="35827">MPGPTDDRPAVLIVTEVDDPTADLVIAEVNRRGLCQVVRVDPGDFPHDVVLAGALNTATGQWRGELRTPSRLVDLAGVRAVYWRRPSPYKFPGLSKQDQDFAAVQAKEGFGGVLAGLDCRYVNHPHCNWVAEYKPGQLSAAVRLGFEVPATLITSDLAATRAFVQEHAPVVYKPLRLTDLLRNGRPLGLWTQRVEPDEIDETVAGTAHLFQAEVVDKVADLRITVVGDRVFCVRIESAARLLDWRADYDALSYKVMEPPARMVPKLQAYLKEFGLKFGCFDFAVDRHGTPHFLECNPNGQWAWMEPPTGLPMAAAFADALEGRL</sequence>
<organism evidence="2 3">
    <name type="scientific">Kribbella albertanoniae</name>
    <dbReference type="NCBI Taxonomy" id="1266829"/>
    <lineage>
        <taxon>Bacteria</taxon>
        <taxon>Bacillati</taxon>
        <taxon>Actinomycetota</taxon>
        <taxon>Actinomycetes</taxon>
        <taxon>Propionibacteriales</taxon>
        <taxon>Kribbellaceae</taxon>
        <taxon>Kribbella</taxon>
    </lineage>
</organism>
<dbReference type="EMBL" id="SMKA01000016">
    <property type="protein sequence ID" value="TDC33159.1"/>
    <property type="molecule type" value="Genomic_DNA"/>
</dbReference>
<dbReference type="PANTHER" id="PTHR21621:SF0">
    <property type="entry name" value="BETA-CITRYLGLUTAMATE SYNTHASE B-RELATED"/>
    <property type="match status" value="1"/>
</dbReference>
<dbReference type="Proteomes" id="UP000295075">
    <property type="component" value="Unassembled WGS sequence"/>
</dbReference>
<evidence type="ECO:0000313" key="3">
    <source>
        <dbReference type="Proteomes" id="UP000295075"/>
    </source>
</evidence>
<dbReference type="Pfam" id="PF21068">
    <property type="entry name" value="ATPgraspMvdD"/>
    <property type="match status" value="1"/>
</dbReference>
<dbReference type="PANTHER" id="PTHR21621">
    <property type="entry name" value="RIBOSOMAL PROTEIN S6 MODIFICATION PROTEIN"/>
    <property type="match status" value="1"/>
</dbReference>
<dbReference type="GO" id="GO:0009432">
    <property type="term" value="P:SOS response"/>
    <property type="evidence" value="ECO:0007669"/>
    <property type="project" value="TreeGrafter"/>
</dbReference>
<dbReference type="OrthoDB" id="9794735at2"/>
<proteinExistence type="predicted"/>
<name>A0A4R4QDA4_9ACTN</name>
<dbReference type="RefSeq" id="WP_132403477.1">
    <property type="nucleotide sequence ID" value="NZ_SMKA01000016.1"/>
</dbReference>
<dbReference type="GO" id="GO:0005737">
    <property type="term" value="C:cytoplasm"/>
    <property type="evidence" value="ECO:0007669"/>
    <property type="project" value="TreeGrafter"/>
</dbReference>
<protein>
    <submittedName>
        <fullName evidence="2">ATP-grasp ribosomal peptide maturase</fullName>
    </submittedName>
</protein>
<dbReference type="GO" id="GO:0018169">
    <property type="term" value="F:ribosomal S6-glutamic acid ligase activity"/>
    <property type="evidence" value="ECO:0007669"/>
    <property type="project" value="TreeGrafter"/>
</dbReference>